<keyword evidence="12" id="KW-0511">Multifunctional enzyme</keyword>
<keyword evidence="11 18" id="KW-0456">Lyase</keyword>
<dbReference type="Gene3D" id="1.10.8.50">
    <property type="match status" value="1"/>
</dbReference>
<dbReference type="SUPFAM" id="SSF81624">
    <property type="entry name" value="N-terminal domain of MutM-like DNA repair proteins"/>
    <property type="match status" value="1"/>
</dbReference>
<comment type="catalytic activity">
    <reaction evidence="14">
        <text>2'-deoxyribonucleotide-(2'-deoxyribose 5'-phosphate)-2'-deoxyribonucleotide-DNA = a 3'-end 2'-deoxyribonucleotide-(2,3-dehydro-2,3-deoxyribose 5'-phosphate)-DNA + a 5'-end 5'-phospho-2'-deoxyribonucleoside-DNA + H(+)</text>
        <dbReference type="Rhea" id="RHEA:66592"/>
        <dbReference type="Rhea" id="RHEA-COMP:13180"/>
        <dbReference type="Rhea" id="RHEA-COMP:16897"/>
        <dbReference type="Rhea" id="RHEA-COMP:17067"/>
        <dbReference type="ChEBI" id="CHEBI:15378"/>
        <dbReference type="ChEBI" id="CHEBI:136412"/>
        <dbReference type="ChEBI" id="CHEBI:157695"/>
        <dbReference type="ChEBI" id="CHEBI:167181"/>
        <dbReference type="EC" id="4.2.99.18"/>
    </reaction>
</comment>
<dbReference type="PANTHER" id="PTHR22993:SF9">
    <property type="entry name" value="FORMAMIDOPYRIMIDINE-DNA GLYCOSYLASE"/>
    <property type="match status" value="1"/>
</dbReference>
<dbReference type="PROSITE" id="PS51068">
    <property type="entry name" value="FPG_CAT"/>
    <property type="match status" value="1"/>
</dbReference>
<dbReference type="InterPro" id="IPR015887">
    <property type="entry name" value="DNA_glyclase_Znf_dom_DNA_BS"/>
</dbReference>
<evidence type="ECO:0000256" key="8">
    <source>
        <dbReference type="ARBA" id="ARBA00022833"/>
    </source>
</evidence>
<dbReference type="InterPro" id="IPR012319">
    <property type="entry name" value="FPG_cat"/>
</dbReference>
<comment type="cofactor">
    <cofactor evidence="2">
        <name>Zn(2+)</name>
        <dbReference type="ChEBI" id="CHEBI:29105"/>
    </cofactor>
</comment>
<dbReference type="PANTHER" id="PTHR22993">
    <property type="entry name" value="FORMAMIDOPYRIMIDINE-DNA GLYCOSYLASE"/>
    <property type="match status" value="1"/>
</dbReference>
<dbReference type="EC" id="4.2.99.18" evidence="18"/>
<dbReference type="EMBL" id="JACIBT010000004">
    <property type="protein sequence ID" value="MBB3667905.1"/>
    <property type="molecule type" value="Genomic_DNA"/>
</dbReference>
<evidence type="ECO:0000256" key="13">
    <source>
        <dbReference type="ARBA" id="ARBA00023295"/>
    </source>
</evidence>
<reference evidence="18 19" key="1">
    <citation type="submission" date="2020-08" db="EMBL/GenBank/DDBJ databases">
        <title>Sequencing the genomes of 1000 actinobacteria strains.</title>
        <authorList>
            <person name="Klenk H.-P."/>
        </authorList>
    </citation>
    <scope>NUCLEOTIDE SEQUENCE [LARGE SCALE GENOMIC DNA]</scope>
    <source>
        <strain evidence="18 19">DSM 28238</strain>
    </source>
</reference>
<comment type="caution">
    <text evidence="18">The sequence shown here is derived from an EMBL/GenBank/DDBJ whole genome shotgun (WGS) entry which is preliminary data.</text>
</comment>
<keyword evidence="6 15" id="KW-0863">Zinc-finger</keyword>
<dbReference type="InterPro" id="IPR010663">
    <property type="entry name" value="Znf_FPG/IleRS"/>
</dbReference>
<sequence length="288" mass="30509">MPELPEVHALAADLSSRLAGRAVERLDMTSFTALKTFDPPASAVGRSVIDVVVRHGKYLDFAMATPGGGQLHLVVHLARAGWVRWRRNAPERARPGKGPLAARLVLENGSGVDFTEAGTKKSLALWLVGDPMEISQVAGLGPDPLREDFTAEQLAGILQKAGRAQIKGVLRSQSTIAGIGNAYSDEVLHAAGLSPYQPAEKTDAVQLLDAIRSTLHGAIARSAGSAAADLKAEKKAGLRIHGRAGEECPVCATVIREVIFADRSTQYCPTCQTGGKVLADRALSRLLK</sequence>
<dbReference type="PROSITE" id="PS01242">
    <property type="entry name" value="ZF_FPG_1"/>
    <property type="match status" value="1"/>
</dbReference>
<dbReference type="CDD" id="cd08973">
    <property type="entry name" value="BaFpgNei_N_1"/>
    <property type="match status" value="1"/>
</dbReference>
<dbReference type="GO" id="GO:0034039">
    <property type="term" value="F:8-oxo-7,8-dihydroguanine DNA N-glycosylase activity"/>
    <property type="evidence" value="ECO:0007669"/>
    <property type="project" value="TreeGrafter"/>
</dbReference>
<comment type="similarity">
    <text evidence="3">Belongs to the FPG family.</text>
</comment>
<evidence type="ECO:0000256" key="6">
    <source>
        <dbReference type="ARBA" id="ARBA00022771"/>
    </source>
</evidence>
<evidence type="ECO:0000256" key="12">
    <source>
        <dbReference type="ARBA" id="ARBA00023268"/>
    </source>
</evidence>
<evidence type="ECO:0000256" key="9">
    <source>
        <dbReference type="ARBA" id="ARBA00023125"/>
    </source>
</evidence>
<evidence type="ECO:0000256" key="10">
    <source>
        <dbReference type="ARBA" id="ARBA00023204"/>
    </source>
</evidence>
<evidence type="ECO:0000259" key="16">
    <source>
        <dbReference type="PROSITE" id="PS51066"/>
    </source>
</evidence>
<dbReference type="SMART" id="SM00898">
    <property type="entry name" value="Fapy_DNA_glyco"/>
    <property type="match status" value="1"/>
</dbReference>
<dbReference type="PROSITE" id="PS51066">
    <property type="entry name" value="ZF_FPG_2"/>
    <property type="match status" value="1"/>
</dbReference>
<dbReference type="RefSeq" id="WP_183358319.1">
    <property type="nucleotide sequence ID" value="NZ_BAABKR010000016.1"/>
</dbReference>
<dbReference type="GO" id="GO:0140078">
    <property type="term" value="F:class I DNA-(apurinic or apyrimidinic site) endonuclease activity"/>
    <property type="evidence" value="ECO:0007669"/>
    <property type="project" value="UniProtKB-EC"/>
</dbReference>
<keyword evidence="9" id="KW-0238">DNA-binding</keyword>
<dbReference type="InterPro" id="IPR015886">
    <property type="entry name" value="H2TH_FPG"/>
</dbReference>
<dbReference type="SUPFAM" id="SSF57716">
    <property type="entry name" value="Glucocorticoid receptor-like (DNA-binding domain)"/>
    <property type="match status" value="1"/>
</dbReference>
<evidence type="ECO:0000256" key="15">
    <source>
        <dbReference type="PROSITE-ProRule" id="PRU00391"/>
    </source>
</evidence>
<dbReference type="InterPro" id="IPR035937">
    <property type="entry name" value="FPG_N"/>
</dbReference>
<feature type="domain" description="Formamidopyrimidine-DNA glycosylase catalytic" evidence="17">
    <location>
        <begin position="2"/>
        <end position="121"/>
    </location>
</feature>
<dbReference type="Proteomes" id="UP000547528">
    <property type="component" value="Unassembled WGS sequence"/>
</dbReference>
<dbReference type="Pfam" id="PF01149">
    <property type="entry name" value="Fapy_DNA_glyco"/>
    <property type="match status" value="1"/>
</dbReference>
<gene>
    <name evidence="18" type="ORF">FHX47_001527</name>
</gene>
<keyword evidence="19" id="KW-1185">Reference proteome</keyword>
<keyword evidence="7 18" id="KW-0378">Hydrolase</keyword>
<keyword evidence="4" id="KW-0479">Metal-binding</keyword>
<dbReference type="GO" id="GO:0008270">
    <property type="term" value="F:zinc ion binding"/>
    <property type="evidence" value="ECO:0007669"/>
    <property type="project" value="UniProtKB-KW"/>
</dbReference>
<evidence type="ECO:0000259" key="17">
    <source>
        <dbReference type="PROSITE" id="PS51068"/>
    </source>
</evidence>
<dbReference type="SUPFAM" id="SSF46946">
    <property type="entry name" value="S13-like H2TH domain"/>
    <property type="match status" value="1"/>
</dbReference>
<keyword evidence="13 18" id="KW-0326">Glycosidase</keyword>
<dbReference type="InterPro" id="IPR010979">
    <property type="entry name" value="Ribosomal_uS13-like_H2TH"/>
</dbReference>
<dbReference type="AlphaFoldDB" id="A0A7W5TQK0"/>
<evidence type="ECO:0000256" key="5">
    <source>
        <dbReference type="ARBA" id="ARBA00022763"/>
    </source>
</evidence>
<evidence type="ECO:0000313" key="19">
    <source>
        <dbReference type="Proteomes" id="UP000547528"/>
    </source>
</evidence>
<organism evidence="18 19">
    <name type="scientific">Garicola koreensis</name>
    <dbReference type="NCBI Taxonomy" id="1262554"/>
    <lineage>
        <taxon>Bacteria</taxon>
        <taxon>Bacillati</taxon>
        <taxon>Actinomycetota</taxon>
        <taxon>Actinomycetes</taxon>
        <taxon>Micrococcales</taxon>
        <taxon>Micrococcaceae</taxon>
        <taxon>Garicola</taxon>
    </lineage>
</organism>
<dbReference type="Pfam" id="PF06827">
    <property type="entry name" value="zf-FPG_IleRS"/>
    <property type="match status" value="1"/>
</dbReference>
<dbReference type="EC" id="3.2.2.23" evidence="18"/>
<keyword evidence="5" id="KW-0227">DNA damage</keyword>
<proteinExistence type="inferred from homology"/>
<comment type="catalytic activity">
    <reaction evidence="1">
        <text>Hydrolysis of DNA containing ring-opened 7-methylguanine residues, releasing 2,6-diamino-4-hydroxy-5-(N-methyl)formamidopyrimidine.</text>
        <dbReference type="EC" id="3.2.2.23"/>
    </reaction>
</comment>
<dbReference type="InterPro" id="IPR000214">
    <property type="entry name" value="Znf_DNA_glyclase/AP_lyase"/>
</dbReference>
<dbReference type="GO" id="GO:0006284">
    <property type="term" value="P:base-excision repair"/>
    <property type="evidence" value="ECO:0007669"/>
    <property type="project" value="InterPro"/>
</dbReference>
<keyword evidence="10" id="KW-0234">DNA repair</keyword>
<keyword evidence="8" id="KW-0862">Zinc</keyword>
<dbReference type="Gene3D" id="3.20.190.10">
    <property type="entry name" value="MutM-like, N-terminal"/>
    <property type="match status" value="1"/>
</dbReference>
<dbReference type="SMART" id="SM01232">
    <property type="entry name" value="H2TH"/>
    <property type="match status" value="1"/>
</dbReference>
<evidence type="ECO:0000256" key="2">
    <source>
        <dbReference type="ARBA" id="ARBA00001947"/>
    </source>
</evidence>
<evidence type="ECO:0000313" key="18">
    <source>
        <dbReference type="EMBL" id="MBB3667905.1"/>
    </source>
</evidence>
<evidence type="ECO:0000256" key="4">
    <source>
        <dbReference type="ARBA" id="ARBA00022723"/>
    </source>
</evidence>
<evidence type="ECO:0000256" key="3">
    <source>
        <dbReference type="ARBA" id="ARBA00009409"/>
    </source>
</evidence>
<protein>
    <submittedName>
        <fullName evidence="18">Formamidopyrimidine-DNA glycosylase</fullName>
        <ecNumber evidence="18">3.2.2.23</ecNumber>
        <ecNumber evidence="18">4.2.99.18</ecNumber>
    </submittedName>
</protein>
<evidence type="ECO:0000256" key="7">
    <source>
        <dbReference type="ARBA" id="ARBA00022801"/>
    </source>
</evidence>
<evidence type="ECO:0000256" key="1">
    <source>
        <dbReference type="ARBA" id="ARBA00001668"/>
    </source>
</evidence>
<evidence type="ECO:0000256" key="14">
    <source>
        <dbReference type="ARBA" id="ARBA00044632"/>
    </source>
</evidence>
<evidence type="ECO:0000256" key="11">
    <source>
        <dbReference type="ARBA" id="ARBA00023239"/>
    </source>
</evidence>
<feature type="domain" description="FPG-type" evidence="16">
    <location>
        <begin position="239"/>
        <end position="273"/>
    </location>
</feature>
<dbReference type="Pfam" id="PF06831">
    <property type="entry name" value="H2TH"/>
    <property type="match status" value="1"/>
</dbReference>
<accession>A0A7W5TQK0</accession>
<dbReference type="GO" id="GO:0003684">
    <property type="term" value="F:damaged DNA binding"/>
    <property type="evidence" value="ECO:0007669"/>
    <property type="project" value="InterPro"/>
</dbReference>
<name>A0A7W5TQK0_9MICC</name>